<protein>
    <submittedName>
        <fullName evidence="1">Uncharacterized protein</fullName>
    </submittedName>
</protein>
<evidence type="ECO:0000313" key="2">
    <source>
        <dbReference type="Proteomes" id="UP001595844"/>
    </source>
</evidence>
<gene>
    <name evidence="1" type="ORF">ACFO5K_04690</name>
</gene>
<keyword evidence="2" id="KW-1185">Reference proteome</keyword>
<dbReference type="EMBL" id="JBHSDL010000005">
    <property type="protein sequence ID" value="MFC4373388.1"/>
    <property type="molecule type" value="Genomic_DNA"/>
</dbReference>
<organism evidence="1 2">
    <name type="scientific">Nocardia halotolerans</name>
    <dbReference type="NCBI Taxonomy" id="1755878"/>
    <lineage>
        <taxon>Bacteria</taxon>
        <taxon>Bacillati</taxon>
        <taxon>Actinomycetota</taxon>
        <taxon>Actinomycetes</taxon>
        <taxon>Mycobacteriales</taxon>
        <taxon>Nocardiaceae</taxon>
        <taxon>Nocardia</taxon>
    </lineage>
</organism>
<evidence type="ECO:0000313" key="1">
    <source>
        <dbReference type="EMBL" id="MFC4373388.1"/>
    </source>
</evidence>
<reference evidence="2" key="1">
    <citation type="journal article" date="2019" name="Int. J. Syst. Evol. Microbiol.">
        <title>The Global Catalogue of Microorganisms (GCM) 10K type strain sequencing project: providing services to taxonomists for standard genome sequencing and annotation.</title>
        <authorList>
            <consortium name="The Broad Institute Genomics Platform"/>
            <consortium name="The Broad Institute Genome Sequencing Center for Infectious Disease"/>
            <person name="Wu L."/>
            <person name="Ma J."/>
        </authorList>
    </citation>
    <scope>NUCLEOTIDE SEQUENCE [LARGE SCALE GENOMIC DNA]</scope>
    <source>
        <strain evidence="2">IBRC-M 10490</strain>
    </source>
</reference>
<proteinExistence type="predicted"/>
<comment type="caution">
    <text evidence="1">The sequence shown here is derived from an EMBL/GenBank/DDBJ whole genome shotgun (WGS) entry which is preliminary data.</text>
</comment>
<dbReference type="Proteomes" id="UP001595844">
    <property type="component" value="Unassembled WGS sequence"/>
</dbReference>
<sequence>MVTEQVVNDDGRGPSYGWQPFTKNWGFECEVWYPVEGIDNQHFFVVFTDSWVKISSDKFQNAAAVGFKHEFGGADNIAFAQFASMFSPFHNLQTWSSPVGAFNGKTLTLRVWCENDEWLRIWVNGHYVGSKMPTADYKFNDLRRCVRLVNRSYCHCYVRWVNHYDRPSTIPPLSVWSSVFYDDFNRADGAVGGGWTQLGTDAGIVSNRYTHTGTNVNSVGLIRNVGNLNGRARIQAVVRNPSTIDGSLMLFCNETGTQALVANIRNNSVYLGRMTSSVNGTPSFFDFQDIGVTIADGDTLAFTVYDEISWLEINGTPAIYAGNVHDVVPRTNAYAGVRVRYDGSNSLTFDDVRIYSGIGT</sequence>
<accession>A0ABV8VDH4</accession>
<dbReference type="RefSeq" id="WP_378556159.1">
    <property type="nucleotide sequence ID" value="NZ_JBHSDL010000005.1"/>
</dbReference>
<name>A0ABV8VDH4_9NOCA</name>